<protein>
    <submittedName>
        <fullName evidence="2">DUF563 domain containing protein</fullName>
    </submittedName>
</protein>
<dbReference type="Proteomes" id="UP000693970">
    <property type="component" value="Unassembled WGS sequence"/>
</dbReference>
<feature type="transmembrane region" description="Helical" evidence="1">
    <location>
        <begin position="23"/>
        <end position="46"/>
    </location>
</feature>
<keyword evidence="3" id="KW-1185">Reference proteome</keyword>
<dbReference type="EMBL" id="JAGRRH010000018">
    <property type="protein sequence ID" value="KAG7350798.1"/>
    <property type="molecule type" value="Genomic_DNA"/>
</dbReference>
<keyword evidence="1" id="KW-0812">Transmembrane</keyword>
<comment type="caution">
    <text evidence="2">The sequence shown here is derived from an EMBL/GenBank/DDBJ whole genome shotgun (WGS) entry which is preliminary data.</text>
</comment>
<organism evidence="2 3">
    <name type="scientific">Nitzschia inconspicua</name>
    <dbReference type="NCBI Taxonomy" id="303405"/>
    <lineage>
        <taxon>Eukaryota</taxon>
        <taxon>Sar</taxon>
        <taxon>Stramenopiles</taxon>
        <taxon>Ochrophyta</taxon>
        <taxon>Bacillariophyta</taxon>
        <taxon>Bacillariophyceae</taxon>
        <taxon>Bacillariophycidae</taxon>
        <taxon>Bacillariales</taxon>
        <taxon>Bacillariaceae</taxon>
        <taxon>Nitzschia</taxon>
    </lineage>
</organism>
<proteinExistence type="predicted"/>
<gene>
    <name evidence="2" type="ORF">IV203_010158</name>
</gene>
<evidence type="ECO:0000313" key="3">
    <source>
        <dbReference type="Proteomes" id="UP000693970"/>
    </source>
</evidence>
<keyword evidence="1" id="KW-0472">Membrane</keyword>
<name>A0A9K3KVN2_9STRA</name>
<evidence type="ECO:0000256" key="1">
    <source>
        <dbReference type="SAM" id="Phobius"/>
    </source>
</evidence>
<reference evidence="2" key="1">
    <citation type="journal article" date="2021" name="Sci. Rep.">
        <title>Diploid genomic architecture of Nitzschia inconspicua, an elite biomass production diatom.</title>
        <authorList>
            <person name="Oliver A."/>
            <person name="Podell S."/>
            <person name="Pinowska A."/>
            <person name="Traller J.C."/>
            <person name="Smith S.R."/>
            <person name="McClure R."/>
            <person name="Beliaev A."/>
            <person name="Bohutskyi P."/>
            <person name="Hill E.A."/>
            <person name="Rabines A."/>
            <person name="Zheng H."/>
            <person name="Allen L.Z."/>
            <person name="Kuo A."/>
            <person name="Grigoriev I.V."/>
            <person name="Allen A.E."/>
            <person name="Hazlebeck D."/>
            <person name="Allen E.E."/>
        </authorList>
    </citation>
    <scope>NUCLEOTIDE SEQUENCE</scope>
    <source>
        <strain evidence="2">Hildebrandi</strain>
    </source>
</reference>
<reference evidence="2" key="2">
    <citation type="submission" date="2021-04" db="EMBL/GenBank/DDBJ databases">
        <authorList>
            <person name="Podell S."/>
        </authorList>
    </citation>
    <scope>NUCLEOTIDE SEQUENCE</scope>
    <source>
        <strain evidence="2">Hildebrandi</strain>
    </source>
</reference>
<keyword evidence="1" id="KW-1133">Transmembrane helix</keyword>
<evidence type="ECO:0000313" key="2">
    <source>
        <dbReference type="EMBL" id="KAG7350798.1"/>
    </source>
</evidence>
<dbReference type="AlphaFoldDB" id="A0A9K3KVN2"/>
<dbReference type="OrthoDB" id="529273at2759"/>
<sequence length="935" mass="105480">MPCFGLQGSNNRRWRRGETTPSSILLSLGFATSAAICYQIVLLFTLSNSPENLVGESHEYPPHNVISNHVQNRSTAIKNEPIITSQVHCVGDNFLHNAWLHRSCQYRNLCWSSNQQDWLLFPSLFHQRLEEEWSNRFGVTHLHANGNSVARRSTTFREEHLLQSSIGMRPWWRGQQPPKFLWQPKVVWFSNETFSPFHASRVEYFPENSVIVPLSVAEPPHGGTTLTLLMDTLLPVHKLVDLFGFGCNRTVFLHILNCRNNTLHDEECNSDFRAKLEQGLRWMGYHTWEPPKHNNAELICAPVAASGIGQLTASGLSQRGHKIQDYTHLFHHNAGRGNTFWKFRNHILSNLKPLETSNPVAMKVVLAVNSTDHPNMAQALYNRFHYSHNYSAPDNATPTIEIMDNIVTDDLEALIHMAANAQFWIANSQYDDWTWPSLFLPRNASLILLYNETRLIQKRKGNQASPIRKDFGLWNHLSHVKSHWLSLQHNTSTIVKIISRLIHTDASKRAKTNGERPIQKNSDMSFFGFDVYPDSPRSLSSDVHCIGENWQWDSQNYRSCRHELLCFNASSRGFVAPEGDEAAHNLLHPHDLLSTDTFGKAVMRGENVRLGNGQPWLPTRTLSNDHNVYMLPHDVVLIPIKANLVNMNNPGHLLWDIWLPIFNLIQLYGNEYGKILLGLDHEGSQCPEMGEDSSGLCLGNLGLKYLPLVGATVFSTHTASASVSSNNAAIPENCVVCASTGLAGIGMLTDHGFKTHGQQLDDYKVVWNDGRGPIFWDFRGFVLNNVGISPHVPPPFKVTFSIHSSNNPSRRRDFFKQIKMVKSVIPSASVATVELATMTMPEQLKEVLETKVFVSVVGGSTSTAMFLQRNACLILFYNDMDDFASGTQAMPTMMDFDFWNNASYLQVHWLPISTMDSDKDLGLLASMIQEQLGSS</sequence>
<accession>A0A9K3KVN2</accession>